<accession>A0ABQ9IYA1</accession>
<keyword evidence="1" id="KW-0732">Signal</keyword>
<sequence length="181" mass="21036">MLFLMSAAVKLFLLACDEVIIVDEIVGNAAVTLIWSVTLIRSYVIASKRVQALVRNIFVLEERILKSGDERLIEIYNSHVNQNKITNIIILVVTSARVSQIRVLKYILNNFETYATKIRDQLSCSQEEASFITLRQCILKHKEIIWYINEYNAVFRYVTFLDFFTKFCSVDRYLLTTSYGE</sequence>
<protein>
    <submittedName>
        <fullName evidence="2">Uncharacterized protein</fullName>
    </submittedName>
</protein>
<evidence type="ECO:0000313" key="3">
    <source>
        <dbReference type="Proteomes" id="UP001162164"/>
    </source>
</evidence>
<evidence type="ECO:0000313" key="2">
    <source>
        <dbReference type="EMBL" id="KAJ8968956.1"/>
    </source>
</evidence>
<proteinExistence type="predicted"/>
<organism evidence="2 3">
    <name type="scientific">Molorchus minor</name>
    <dbReference type="NCBI Taxonomy" id="1323400"/>
    <lineage>
        <taxon>Eukaryota</taxon>
        <taxon>Metazoa</taxon>
        <taxon>Ecdysozoa</taxon>
        <taxon>Arthropoda</taxon>
        <taxon>Hexapoda</taxon>
        <taxon>Insecta</taxon>
        <taxon>Pterygota</taxon>
        <taxon>Neoptera</taxon>
        <taxon>Endopterygota</taxon>
        <taxon>Coleoptera</taxon>
        <taxon>Polyphaga</taxon>
        <taxon>Cucujiformia</taxon>
        <taxon>Chrysomeloidea</taxon>
        <taxon>Cerambycidae</taxon>
        <taxon>Lamiinae</taxon>
        <taxon>Monochamini</taxon>
        <taxon>Molorchus</taxon>
    </lineage>
</organism>
<name>A0ABQ9IYA1_9CUCU</name>
<keyword evidence="3" id="KW-1185">Reference proteome</keyword>
<reference evidence="2" key="1">
    <citation type="journal article" date="2023" name="Insect Mol. Biol.">
        <title>Genome sequencing provides insights into the evolution of gene families encoding plant cell wall-degrading enzymes in longhorned beetles.</title>
        <authorList>
            <person name="Shin N.R."/>
            <person name="Okamura Y."/>
            <person name="Kirsch R."/>
            <person name="Pauchet Y."/>
        </authorList>
    </citation>
    <scope>NUCLEOTIDE SEQUENCE</scope>
    <source>
        <strain evidence="2">MMC_N1</strain>
    </source>
</reference>
<evidence type="ECO:0000256" key="1">
    <source>
        <dbReference type="SAM" id="SignalP"/>
    </source>
</evidence>
<dbReference type="Proteomes" id="UP001162164">
    <property type="component" value="Unassembled WGS sequence"/>
</dbReference>
<feature type="signal peptide" evidence="1">
    <location>
        <begin position="1"/>
        <end position="15"/>
    </location>
</feature>
<dbReference type="EMBL" id="JAPWTJ010001899">
    <property type="protein sequence ID" value="KAJ8968956.1"/>
    <property type="molecule type" value="Genomic_DNA"/>
</dbReference>
<feature type="chain" id="PRO_5047009780" evidence="1">
    <location>
        <begin position="16"/>
        <end position="181"/>
    </location>
</feature>
<comment type="caution">
    <text evidence="2">The sequence shown here is derived from an EMBL/GenBank/DDBJ whole genome shotgun (WGS) entry which is preliminary data.</text>
</comment>
<gene>
    <name evidence="2" type="ORF">NQ317_013834</name>
</gene>